<keyword evidence="3" id="KW-1185">Reference proteome</keyword>
<dbReference type="EMBL" id="LVIE01000187">
    <property type="protein sequence ID" value="OHT23351.1"/>
    <property type="molecule type" value="Genomic_DNA"/>
</dbReference>
<dbReference type="Proteomes" id="UP000179588">
    <property type="component" value="Unassembled WGS sequence"/>
</dbReference>
<evidence type="ECO:0000256" key="1">
    <source>
        <dbReference type="SAM" id="Phobius"/>
    </source>
</evidence>
<proteinExistence type="predicted"/>
<protein>
    <submittedName>
        <fullName evidence="2">Uncharacterized protein</fullName>
    </submittedName>
</protein>
<dbReference type="AlphaFoldDB" id="A0A1S1HPL1"/>
<reference evidence="2 3" key="1">
    <citation type="submission" date="2016-03" db="EMBL/GenBank/DDBJ databases">
        <title>Genome sequence of Providencia stuartii strain, isolated from the salivary glands of larval Lucilia sericata.</title>
        <authorList>
            <person name="Yuan Y."/>
            <person name="Zhang Y."/>
            <person name="Fu S."/>
            <person name="Crippen T.L."/>
            <person name="Visi D."/>
            <person name="Benbow M.E."/>
            <person name="Allen M."/>
            <person name="Tomberlin J.K."/>
            <person name="Sze S.-H."/>
            <person name="Tarone A.M."/>
        </authorList>
    </citation>
    <scope>NUCLEOTIDE SEQUENCE [LARGE SCALE GENOMIC DNA]</scope>
    <source>
        <strain evidence="2 3">Crippen</strain>
    </source>
</reference>
<name>A0A1S1HPL1_PROST</name>
<keyword evidence="1" id="KW-0472">Membrane</keyword>
<comment type="caution">
    <text evidence="2">The sequence shown here is derived from an EMBL/GenBank/DDBJ whole genome shotgun (WGS) entry which is preliminary data.</text>
</comment>
<feature type="transmembrane region" description="Helical" evidence="1">
    <location>
        <begin position="12"/>
        <end position="28"/>
    </location>
</feature>
<evidence type="ECO:0000313" key="2">
    <source>
        <dbReference type="EMBL" id="OHT23351.1"/>
    </source>
</evidence>
<keyword evidence="1" id="KW-1133">Transmembrane helix</keyword>
<feature type="transmembrane region" description="Helical" evidence="1">
    <location>
        <begin position="40"/>
        <end position="62"/>
    </location>
</feature>
<organism evidence="2 3">
    <name type="scientific">Providencia stuartii</name>
    <dbReference type="NCBI Taxonomy" id="588"/>
    <lineage>
        <taxon>Bacteria</taxon>
        <taxon>Pseudomonadati</taxon>
        <taxon>Pseudomonadota</taxon>
        <taxon>Gammaproteobacteria</taxon>
        <taxon>Enterobacterales</taxon>
        <taxon>Morganellaceae</taxon>
        <taxon>Providencia</taxon>
    </lineage>
</organism>
<keyword evidence="1" id="KW-0812">Transmembrane</keyword>
<sequence length="89" mass="10473">MDALIDKISSYNIFNYIIPGVVFCYFFDSFFKIKIDGEQVIYNLCLYYFWGLLLSRIGSLIVEKLSIKIKFIIYAPYTEYNNAVKKIVT</sequence>
<accession>A0A1S1HPL1</accession>
<evidence type="ECO:0000313" key="3">
    <source>
        <dbReference type="Proteomes" id="UP000179588"/>
    </source>
</evidence>
<gene>
    <name evidence="2" type="ORF">A3Q29_21140</name>
</gene>